<organism evidence="5 6">
    <name type="scientific">Pichia inconspicua</name>
    <dbReference type="NCBI Taxonomy" id="52247"/>
    <lineage>
        <taxon>Eukaryota</taxon>
        <taxon>Fungi</taxon>
        <taxon>Dikarya</taxon>
        <taxon>Ascomycota</taxon>
        <taxon>Saccharomycotina</taxon>
        <taxon>Pichiomycetes</taxon>
        <taxon>Pichiales</taxon>
        <taxon>Pichiaceae</taxon>
        <taxon>Pichia</taxon>
    </lineage>
</organism>
<comment type="caution">
    <text evidence="5">The sequence shown here is derived from an EMBL/GenBank/DDBJ whole genome shotgun (WGS) entry which is preliminary data.</text>
</comment>
<dbReference type="OrthoDB" id="4173905at2759"/>
<dbReference type="NCBIfam" id="TIGR00055">
    <property type="entry name" value="uppS"/>
    <property type="match status" value="1"/>
</dbReference>
<dbReference type="GO" id="GO:0045547">
    <property type="term" value="F:ditrans,polycis-polyprenyl diphosphate synthase [(2E,6E)-farnesyl diphosphate specific] activity"/>
    <property type="evidence" value="ECO:0007669"/>
    <property type="project" value="TreeGrafter"/>
</dbReference>
<evidence type="ECO:0000256" key="1">
    <source>
        <dbReference type="ARBA" id="ARBA00022679"/>
    </source>
</evidence>
<dbReference type="PROSITE" id="PS01066">
    <property type="entry name" value="UPP_SYNTHASE"/>
    <property type="match status" value="1"/>
</dbReference>
<dbReference type="PANTHER" id="PTHR10291">
    <property type="entry name" value="DEHYDRODOLICHYL DIPHOSPHATE SYNTHASE FAMILY MEMBER"/>
    <property type="match status" value="1"/>
</dbReference>
<dbReference type="GO" id="GO:1904423">
    <property type="term" value="C:dehydrodolichyl diphosphate synthase complex"/>
    <property type="evidence" value="ECO:0007669"/>
    <property type="project" value="TreeGrafter"/>
</dbReference>
<dbReference type="InterPro" id="IPR018520">
    <property type="entry name" value="UPP_synth-like_CS"/>
</dbReference>
<dbReference type="GO" id="GO:0005811">
    <property type="term" value="C:lipid droplet"/>
    <property type="evidence" value="ECO:0007669"/>
    <property type="project" value="TreeGrafter"/>
</dbReference>
<sequence length="303" mass="34988">MSTYLLSLLSYLPGVSLVDGAIQSFLVNVLKTGPIPQHISFVMDGNRRFAKNNSLPLKEGHRLGAEALVKVLDCCFRVGVRDVTAYAFSIENFNRKSDEVDTIFSLLKYKLAVISSENQLCDLHGVRIKIIGNRSYLPEDILTDIELVEERTSQHAKHTLFIAFPYTSRDDIWYSTTQIANRVSNGELDIESVDEKLYERNFYYETDAAPVDILVRTSGHTRLSDYMLWQCHQDSVIEYPNTLWPEYRFYSTWFTIFKWSYFKTLIIEDAEIMQVKKLSRADVNARYKDLPKLHPPFASVNKV</sequence>
<keyword evidence="1 3" id="KW-0808">Transferase</keyword>
<dbReference type="GO" id="GO:0005783">
    <property type="term" value="C:endoplasmic reticulum"/>
    <property type="evidence" value="ECO:0007669"/>
    <property type="project" value="TreeGrafter"/>
</dbReference>
<dbReference type="Pfam" id="PF01255">
    <property type="entry name" value="Prenyltransf"/>
    <property type="match status" value="1"/>
</dbReference>
<keyword evidence="2" id="KW-0460">Magnesium</keyword>
<protein>
    <recommendedName>
        <fullName evidence="3">Alkyl transferase</fullName>
        <ecNumber evidence="3">2.5.1.-</ecNumber>
    </recommendedName>
</protein>
<comment type="similarity">
    <text evidence="3">Belongs to the UPP synthase family.</text>
</comment>
<dbReference type="AlphaFoldDB" id="A0A4T0WYB4"/>
<evidence type="ECO:0000256" key="3">
    <source>
        <dbReference type="RuleBase" id="RU363018"/>
    </source>
</evidence>
<accession>A0A4T0WYB4</accession>
<dbReference type="InterPro" id="IPR036424">
    <property type="entry name" value="UPP_synth-like_sf"/>
</dbReference>
<dbReference type="EMBL" id="SELW01000580">
    <property type="protein sequence ID" value="TID20385.1"/>
    <property type="molecule type" value="Genomic_DNA"/>
</dbReference>
<keyword evidence="6" id="KW-1185">Reference proteome</keyword>
<evidence type="ECO:0000256" key="4">
    <source>
        <dbReference type="SAM" id="SignalP"/>
    </source>
</evidence>
<dbReference type="PANTHER" id="PTHR10291:SF2">
    <property type="entry name" value="DEHYDRODOLICHYL DIPHOSPHATE SYNTHASE COMPLEX SUBUNIT SRT1"/>
    <property type="match status" value="1"/>
</dbReference>
<dbReference type="GO" id="GO:0016020">
    <property type="term" value="C:membrane"/>
    <property type="evidence" value="ECO:0007669"/>
    <property type="project" value="TreeGrafter"/>
</dbReference>
<dbReference type="HAMAP" id="MF_01139">
    <property type="entry name" value="ISPT"/>
    <property type="match status" value="1"/>
</dbReference>
<evidence type="ECO:0000256" key="2">
    <source>
        <dbReference type="ARBA" id="ARBA00022842"/>
    </source>
</evidence>
<dbReference type="Gene3D" id="3.40.1180.10">
    <property type="entry name" value="Decaprenyl diphosphate synthase-like"/>
    <property type="match status" value="1"/>
</dbReference>
<dbReference type="CDD" id="cd00475">
    <property type="entry name" value="Cis_IPPS"/>
    <property type="match status" value="1"/>
</dbReference>
<dbReference type="InterPro" id="IPR001441">
    <property type="entry name" value="UPP_synth-like"/>
</dbReference>
<dbReference type="EC" id="2.5.1.-" evidence="3"/>
<proteinExistence type="inferred from homology"/>
<dbReference type="STRING" id="52247.A0A4T0WYB4"/>
<evidence type="ECO:0000313" key="6">
    <source>
        <dbReference type="Proteomes" id="UP000307173"/>
    </source>
</evidence>
<name>A0A4T0WYB4_9ASCO</name>
<feature type="chain" id="PRO_5020306622" description="Alkyl transferase" evidence="4">
    <location>
        <begin position="18"/>
        <end position="303"/>
    </location>
</feature>
<reference evidence="5 6" key="1">
    <citation type="journal article" date="2019" name="Front. Genet.">
        <title>Whole-Genome Sequencing of the Opportunistic Yeast Pathogen Candida inconspicua Uncovers Its Hybrid Origin.</title>
        <authorList>
            <person name="Mixao V."/>
            <person name="Hansen A.P."/>
            <person name="Saus E."/>
            <person name="Boekhout T."/>
            <person name="Lass-Florl C."/>
            <person name="Gabaldon T."/>
        </authorList>
    </citation>
    <scope>NUCLEOTIDE SEQUENCE [LARGE SCALE GENOMIC DNA]</scope>
    <source>
        <strain evidence="5 6">CBS 180</strain>
    </source>
</reference>
<gene>
    <name evidence="5" type="ORF">CANINC_003630</name>
</gene>
<feature type="signal peptide" evidence="4">
    <location>
        <begin position="1"/>
        <end position="17"/>
    </location>
</feature>
<evidence type="ECO:0000313" key="5">
    <source>
        <dbReference type="EMBL" id="TID20385.1"/>
    </source>
</evidence>
<dbReference type="Proteomes" id="UP000307173">
    <property type="component" value="Unassembled WGS sequence"/>
</dbReference>
<dbReference type="FunFam" id="3.40.1180.10:FF:000005">
    <property type="entry name" value="Alkyl transferase"/>
    <property type="match status" value="1"/>
</dbReference>
<dbReference type="SUPFAM" id="SSF64005">
    <property type="entry name" value="Undecaprenyl diphosphate synthase"/>
    <property type="match status" value="1"/>
</dbReference>
<keyword evidence="4" id="KW-0732">Signal</keyword>
<dbReference type="GO" id="GO:0016094">
    <property type="term" value="P:polyprenol biosynthetic process"/>
    <property type="evidence" value="ECO:0007669"/>
    <property type="project" value="TreeGrafter"/>
</dbReference>